<evidence type="ECO:0000313" key="14">
    <source>
        <dbReference type="Proteomes" id="UP000314986"/>
    </source>
</evidence>
<evidence type="ECO:0000256" key="10">
    <source>
        <dbReference type="ARBA" id="ARBA00023136"/>
    </source>
</evidence>
<dbReference type="PANTHER" id="PTHR45630">
    <property type="entry name" value="CATION-TRANSPORTING ATPASE-RELATED"/>
    <property type="match status" value="1"/>
</dbReference>
<dbReference type="Gene3D" id="3.40.50.1000">
    <property type="entry name" value="HAD superfamily/HAD-like"/>
    <property type="match status" value="1"/>
</dbReference>
<dbReference type="NCBIfam" id="TIGR01494">
    <property type="entry name" value="ATPase_P-type"/>
    <property type="match status" value="1"/>
</dbReference>
<keyword evidence="10 11" id="KW-0472">Membrane</keyword>
<reference evidence="13" key="4">
    <citation type="submission" date="2025-08" db="UniProtKB">
        <authorList>
            <consortium name="Ensembl"/>
        </authorList>
    </citation>
    <scope>IDENTIFICATION</scope>
</reference>
<keyword evidence="7" id="KW-0460">Magnesium</keyword>
<dbReference type="InterPro" id="IPR023299">
    <property type="entry name" value="ATPase_P-typ_cyto_dom_N"/>
</dbReference>
<dbReference type="InterPro" id="IPR044492">
    <property type="entry name" value="P_typ_ATPase_HD_dom"/>
</dbReference>
<dbReference type="InterPro" id="IPR036412">
    <property type="entry name" value="HAD-like_sf"/>
</dbReference>
<protein>
    <recommendedName>
        <fullName evidence="12">P-type ATPase A domain-containing protein</fullName>
    </recommendedName>
</protein>
<dbReference type="PRINTS" id="PR00119">
    <property type="entry name" value="CATATPASE"/>
</dbReference>
<reference evidence="14" key="3">
    <citation type="journal article" date="2014" name="Nature">
        <title>Elephant shark genome provides unique insights into gnathostome evolution.</title>
        <authorList>
            <consortium name="International Elephant Shark Genome Sequencing Consortium"/>
            <person name="Venkatesh B."/>
            <person name="Lee A.P."/>
            <person name="Ravi V."/>
            <person name="Maurya A.K."/>
            <person name="Lian M.M."/>
            <person name="Swann J.B."/>
            <person name="Ohta Y."/>
            <person name="Flajnik M.F."/>
            <person name="Sutoh Y."/>
            <person name="Kasahara M."/>
            <person name="Hoon S."/>
            <person name="Gangu V."/>
            <person name="Roy S.W."/>
            <person name="Irimia M."/>
            <person name="Korzh V."/>
            <person name="Kondrychyn I."/>
            <person name="Lim Z.W."/>
            <person name="Tay B.H."/>
            <person name="Tohari S."/>
            <person name="Kong K.W."/>
            <person name="Ho S."/>
            <person name="Lorente-Galdos B."/>
            <person name="Quilez J."/>
            <person name="Marques-Bonet T."/>
            <person name="Raney B.J."/>
            <person name="Ingham P.W."/>
            <person name="Tay A."/>
            <person name="Hillier L.W."/>
            <person name="Minx P."/>
            <person name="Boehm T."/>
            <person name="Wilson R.K."/>
            <person name="Brenner S."/>
            <person name="Warren W.C."/>
        </authorList>
    </citation>
    <scope>NUCLEOTIDE SEQUENCE [LARGE SCALE GENOMIC DNA]</scope>
</reference>
<comment type="subcellular location">
    <subcellularLocation>
        <location evidence="1">Membrane</location>
        <topology evidence="1">Multi-pass membrane protein</topology>
    </subcellularLocation>
</comment>
<dbReference type="SUPFAM" id="SSF81665">
    <property type="entry name" value="Calcium ATPase, transmembrane domain M"/>
    <property type="match status" value="1"/>
</dbReference>
<organism evidence="13 14">
    <name type="scientific">Callorhinchus milii</name>
    <name type="common">Ghost shark</name>
    <dbReference type="NCBI Taxonomy" id="7868"/>
    <lineage>
        <taxon>Eukaryota</taxon>
        <taxon>Metazoa</taxon>
        <taxon>Chordata</taxon>
        <taxon>Craniata</taxon>
        <taxon>Vertebrata</taxon>
        <taxon>Chondrichthyes</taxon>
        <taxon>Holocephali</taxon>
        <taxon>Chimaeriformes</taxon>
        <taxon>Callorhinchidae</taxon>
        <taxon>Callorhinchus</taxon>
    </lineage>
</organism>
<evidence type="ECO:0000259" key="12">
    <source>
        <dbReference type="Pfam" id="PF00122"/>
    </source>
</evidence>
<dbReference type="GO" id="GO:0005524">
    <property type="term" value="F:ATP binding"/>
    <property type="evidence" value="ECO:0007669"/>
    <property type="project" value="UniProtKB-KW"/>
</dbReference>
<dbReference type="GeneTree" id="ENSGT00940000159448"/>
<dbReference type="GO" id="GO:0046872">
    <property type="term" value="F:metal ion binding"/>
    <property type="evidence" value="ECO:0007669"/>
    <property type="project" value="UniProtKB-KW"/>
</dbReference>
<evidence type="ECO:0000256" key="6">
    <source>
        <dbReference type="ARBA" id="ARBA00022840"/>
    </source>
</evidence>
<proteinExistence type="inferred from homology"/>
<keyword evidence="4" id="KW-0479">Metal-binding</keyword>
<evidence type="ECO:0000256" key="2">
    <source>
        <dbReference type="ARBA" id="ARBA00006000"/>
    </source>
</evidence>
<comment type="similarity">
    <text evidence="2">Belongs to the cation transport ATPase (P-type) (TC 3.A.3) family. Type V subfamily.</text>
</comment>
<dbReference type="GO" id="GO:0019829">
    <property type="term" value="F:ATPase-coupled monoatomic cation transmembrane transporter activity"/>
    <property type="evidence" value="ECO:0007669"/>
    <property type="project" value="TreeGrafter"/>
</dbReference>
<keyword evidence="14" id="KW-1185">Reference proteome</keyword>
<evidence type="ECO:0000256" key="3">
    <source>
        <dbReference type="ARBA" id="ARBA00022692"/>
    </source>
</evidence>
<dbReference type="Pfam" id="PF00122">
    <property type="entry name" value="E1-E2_ATPase"/>
    <property type="match status" value="1"/>
</dbReference>
<dbReference type="Proteomes" id="UP000314986">
    <property type="component" value="Unassembled WGS sequence"/>
</dbReference>
<evidence type="ECO:0000256" key="8">
    <source>
        <dbReference type="ARBA" id="ARBA00022967"/>
    </source>
</evidence>
<dbReference type="SUPFAM" id="SSF81660">
    <property type="entry name" value="Metal cation-transporting ATPase, ATP-binding domain N"/>
    <property type="match status" value="1"/>
</dbReference>
<evidence type="ECO:0000256" key="4">
    <source>
        <dbReference type="ARBA" id="ARBA00022723"/>
    </source>
</evidence>
<dbReference type="AlphaFoldDB" id="A0A4W3I8D4"/>
<keyword evidence="9 11" id="KW-1133">Transmembrane helix</keyword>
<dbReference type="NCBIfam" id="TIGR01657">
    <property type="entry name" value="P-ATPase-V"/>
    <property type="match status" value="1"/>
</dbReference>
<accession>A0A4W3I8D4</accession>
<dbReference type="GO" id="GO:0031902">
    <property type="term" value="C:late endosome membrane"/>
    <property type="evidence" value="ECO:0007669"/>
    <property type="project" value="TreeGrafter"/>
</dbReference>
<keyword evidence="5" id="KW-0547">Nucleotide-binding</keyword>
<dbReference type="Ensembl" id="ENSCMIT00000023640.1">
    <property type="protein sequence ID" value="ENSCMIP00000023243.1"/>
    <property type="gene ID" value="ENSCMIG00000010412.1"/>
</dbReference>
<dbReference type="GO" id="GO:0006874">
    <property type="term" value="P:intracellular calcium ion homeostasis"/>
    <property type="evidence" value="ECO:0007669"/>
    <property type="project" value="TreeGrafter"/>
</dbReference>
<dbReference type="OMA" id="LIAMATC"/>
<evidence type="ECO:0000256" key="1">
    <source>
        <dbReference type="ARBA" id="ARBA00004141"/>
    </source>
</evidence>
<dbReference type="PROSITE" id="PS00154">
    <property type="entry name" value="ATPASE_E1_E2"/>
    <property type="match status" value="1"/>
</dbReference>
<dbReference type="Gene3D" id="2.70.150.10">
    <property type="entry name" value="Calcium-transporting ATPase, cytoplasmic transduction domain A"/>
    <property type="match status" value="1"/>
</dbReference>
<dbReference type="InterPro" id="IPR008250">
    <property type="entry name" value="ATPase_P-typ_transduc_dom_A_sf"/>
</dbReference>
<dbReference type="GO" id="GO:0015203">
    <property type="term" value="F:polyamine transmembrane transporter activity"/>
    <property type="evidence" value="ECO:0007669"/>
    <property type="project" value="TreeGrafter"/>
</dbReference>
<dbReference type="GO" id="GO:0140358">
    <property type="term" value="F:P-type transmembrane transporter activity"/>
    <property type="evidence" value="ECO:0007669"/>
    <property type="project" value="InterPro"/>
</dbReference>
<sequence length="658" mass="73209">MSEVEVLSSQLVPGDLFLVTGNKRVLPCDAVLIQGGCIVNESMLTGESVPVTKTPLPSVAGPTSWWSSSADHKLHLLFCGTQVIQTKTGSQGEVKAVVHRTGFSTAKGELVRSILYPKPMDFKLYQDAFRFLMCLGVIAILGMIYTICNNPFKNKQQFGHSALDVITIAVSPALPASITVGIIYSTRRLKKKGIFCISPQRINVCGQLNLVCFDKTGTLTEEGLDLWGLSIFRFSGRDILPWGPFFGALASCHSLSLSDNNLQGDPLDLKMFEATCWREWEGSLSPVTNLPFQEFCMLQESVQGIIVLNQFPFSSALQRMSVVTQLVGRDKFTVYLKGAPETVAALCIPTTVPRTFSTELQRYTTQGFRVIGFLLSRVKLLFVVIVREEVESDLVFLGFLILENKLKSQTIPVLEELLRARIRTVMITGKGRAFSPDPADCPCLNPSPRCSAFISRLAPSSDRTGRLFHRVYGHLTSLYLALNYSIVKRFKTQPHMDNFEKKRNFHFALSGKSFDVLLQHFYHLLPKILVNATVFARMSPSQKGSLIQEFQNYCVGMCGDGANDCGALKNAHAGISLSKYEASVSSPFTSNIDNIECVTVLIKEGRAALVTSFCMFKFMAIYSMIQYLAVLLLYWVCLTFFKSIIQRLRKLLILSTIQ</sequence>
<dbReference type="SFLD" id="SFLDS00003">
    <property type="entry name" value="Haloacid_Dehalogenase"/>
    <property type="match status" value="1"/>
</dbReference>
<dbReference type="STRING" id="7868.ENSCMIP00000023243"/>
<keyword evidence="6" id="KW-0067">ATP-binding</keyword>
<dbReference type="InterPro" id="IPR059000">
    <property type="entry name" value="ATPase_P-type_domA"/>
</dbReference>
<dbReference type="PANTHER" id="PTHR45630:SF1">
    <property type="entry name" value="CATION-TRANSPORTING ATPASE 13A4-RELATED"/>
    <property type="match status" value="1"/>
</dbReference>
<dbReference type="SUPFAM" id="SSF56784">
    <property type="entry name" value="HAD-like"/>
    <property type="match status" value="1"/>
</dbReference>
<dbReference type="InterPro" id="IPR001757">
    <property type="entry name" value="P_typ_ATPase"/>
</dbReference>
<dbReference type="GO" id="GO:0016887">
    <property type="term" value="F:ATP hydrolysis activity"/>
    <property type="evidence" value="ECO:0007669"/>
    <property type="project" value="InterPro"/>
</dbReference>
<feature type="transmembrane region" description="Helical" evidence="11">
    <location>
        <begin position="128"/>
        <end position="147"/>
    </location>
</feature>
<evidence type="ECO:0000256" key="5">
    <source>
        <dbReference type="ARBA" id="ARBA00022741"/>
    </source>
</evidence>
<feature type="domain" description="P-type ATPase A" evidence="12">
    <location>
        <begin position="3"/>
        <end position="114"/>
    </location>
</feature>
<dbReference type="InterPro" id="IPR006544">
    <property type="entry name" value="P-type_TPase_V"/>
</dbReference>
<evidence type="ECO:0000256" key="9">
    <source>
        <dbReference type="ARBA" id="ARBA00022989"/>
    </source>
</evidence>
<reference evidence="14" key="2">
    <citation type="journal article" date="2007" name="PLoS Biol.">
        <title>Survey sequencing and comparative analysis of the elephant shark (Callorhinchus milii) genome.</title>
        <authorList>
            <person name="Venkatesh B."/>
            <person name="Kirkness E.F."/>
            <person name="Loh Y.H."/>
            <person name="Halpern A.L."/>
            <person name="Lee A.P."/>
            <person name="Johnson J."/>
            <person name="Dandona N."/>
            <person name="Viswanathan L.D."/>
            <person name="Tay A."/>
            <person name="Venter J.C."/>
            <person name="Strausberg R.L."/>
            <person name="Brenner S."/>
        </authorList>
    </citation>
    <scope>NUCLEOTIDE SEQUENCE [LARGE SCALE GENOMIC DNA]</scope>
</reference>
<evidence type="ECO:0000256" key="11">
    <source>
        <dbReference type="SAM" id="Phobius"/>
    </source>
</evidence>
<dbReference type="InParanoid" id="A0A4W3I8D4"/>
<feature type="transmembrane region" description="Helical" evidence="11">
    <location>
        <begin position="619"/>
        <end position="641"/>
    </location>
</feature>
<dbReference type="InterPro" id="IPR023298">
    <property type="entry name" value="ATPase_P-typ_TM_dom_sf"/>
</dbReference>
<evidence type="ECO:0000256" key="7">
    <source>
        <dbReference type="ARBA" id="ARBA00022842"/>
    </source>
</evidence>
<evidence type="ECO:0000313" key="13">
    <source>
        <dbReference type="Ensembl" id="ENSCMIP00000023243.1"/>
    </source>
</evidence>
<keyword evidence="8" id="KW-1278">Translocase</keyword>
<dbReference type="SUPFAM" id="SSF81653">
    <property type="entry name" value="Calcium ATPase, transduction domain A"/>
    <property type="match status" value="1"/>
</dbReference>
<reference evidence="13" key="5">
    <citation type="submission" date="2025-09" db="UniProtKB">
        <authorList>
            <consortium name="Ensembl"/>
        </authorList>
    </citation>
    <scope>IDENTIFICATION</scope>
</reference>
<reference evidence="14" key="1">
    <citation type="journal article" date="2006" name="Science">
        <title>Ancient noncoding elements conserved in the human genome.</title>
        <authorList>
            <person name="Venkatesh B."/>
            <person name="Kirkness E.F."/>
            <person name="Loh Y.H."/>
            <person name="Halpern A.L."/>
            <person name="Lee A.P."/>
            <person name="Johnson J."/>
            <person name="Dandona N."/>
            <person name="Viswanathan L.D."/>
            <person name="Tay A."/>
            <person name="Venter J.C."/>
            <person name="Strausberg R.L."/>
            <person name="Brenner S."/>
        </authorList>
    </citation>
    <scope>NUCLEOTIDE SEQUENCE [LARGE SCALE GENOMIC DNA]</scope>
</reference>
<dbReference type="InterPro" id="IPR018303">
    <property type="entry name" value="ATPase_P-typ_P_site"/>
</dbReference>
<keyword evidence="3 11" id="KW-0812">Transmembrane</keyword>
<dbReference type="SFLD" id="SFLDG00002">
    <property type="entry name" value="C1.7:_P-type_atpase_like"/>
    <property type="match status" value="1"/>
</dbReference>
<dbReference type="Pfam" id="PF13246">
    <property type="entry name" value="Cation_ATPase"/>
    <property type="match status" value="1"/>
</dbReference>
<dbReference type="InterPro" id="IPR023214">
    <property type="entry name" value="HAD_sf"/>
</dbReference>
<dbReference type="SFLD" id="SFLDF00027">
    <property type="entry name" value="p-type_atpase"/>
    <property type="match status" value="1"/>
</dbReference>
<name>A0A4W3I8D4_CALMI</name>
<dbReference type="Gene3D" id="3.40.1110.10">
    <property type="entry name" value="Calcium-transporting ATPase, cytoplasmic domain N"/>
    <property type="match status" value="1"/>
</dbReference>